<evidence type="ECO:0000256" key="2">
    <source>
        <dbReference type="ARBA" id="ARBA00022692"/>
    </source>
</evidence>
<accession>A0A914VAY6</accession>
<dbReference type="InterPro" id="IPR052665">
    <property type="entry name" value="Neuropeptide-GPCR"/>
</dbReference>
<sequence>MSADDDDADADSFSISSSDWLLFFFSSLYIIVPLLGITLNSYVLLRLRRIARESVFRFETTSALPLTAMSMADTICLCAELFQVLFHYSVKLGVGESLDPRMLAWFCKIDLYLMHVTSAFSVWCWLVLSVMRYVAVFKPFIYRTIWRQPRHALIIIAGMSGTFQIWILGFVTYNAMERGCIEDERSSLISIKVTHMADITASYVVPALLTATVDAFVFCRRHGDMELIEPPQMERRLGIALPGELKRALIKQSGNSSPTTMCRSNRAMSIISTSSNQVKKRLKASKKRQSMMYRSLLISLINLSCNLPSHMLRAIWTLEVDLSFIPGIGMRYIEGISQLLYFAQFGCNAFYLSTTIYETSAPSRPPLVKQNNSERRSSFTV</sequence>
<organism evidence="7 8">
    <name type="scientific">Plectus sambesii</name>
    <dbReference type="NCBI Taxonomy" id="2011161"/>
    <lineage>
        <taxon>Eukaryota</taxon>
        <taxon>Metazoa</taxon>
        <taxon>Ecdysozoa</taxon>
        <taxon>Nematoda</taxon>
        <taxon>Chromadorea</taxon>
        <taxon>Plectida</taxon>
        <taxon>Plectina</taxon>
        <taxon>Plectoidea</taxon>
        <taxon>Plectidae</taxon>
        <taxon>Plectus</taxon>
    </lineage>
</organism>
<protein>
    <submittedName>
        <fullName evidence="8">G-protein coupled receptors family 1 profile domain-containing protein</fullName>
    </submittedName>
</protein>
<evidence type="ECO:0000313" key="8">
    <source>
        <dbReference type="WBParaSite" id="PSAMB.scaffold1726size28368.g14574.t1"/>
    </source>
</evidence>
<keyword evidence="4 5" id="KW-0472">Membrane</keyword>
<feature type="transmembrane region" description="Helical" evidence="5">
    <location>
        <begin position="20"/>
        <end position="45"/>
    </location>
</feature>
<evidence type="ECO:0000259" key="6">
    <source>
        <dbReference type="PROSITE" id="PS50262"/>
    </source>
</evidence>
<evidence type="ECO:0000313" key="7">
    <source>
        <dbReference type="Proteomes" id="UP000887566"/>
    </source>
</evidence>
<comment type="subcellular location">
    <subcellularLocation>
        <location evidence="1">Membrane</location>
    </subcellularLocation>
</comment>
<dbReference type="SUPFAM" id="SSF81321">
    <property type="entry name" value="Family A G protein-coupled receptor-like"/>
    <property type="match status" value="1"/>
</dbReference>
<dbReference type="Proteomes" id="UP000887566">
    <property type="component" value="Unplaced"/>
</dbReference>
<dbReference type="WBParaSite" id="PSAMB.scaffold1726size28368.g14574.t1">
    <property type="protein sequence ID" value="PSAMB.scaffold1726size28368.g14574.t1"/>
    <property type="gene ID" value="PSAMB.scaffold1726size28368.g14574"/>
</dbReference>
<evidence type="ECO:0000256" key="3">
    <source>
        <dbReference type="ARBA" id="ARBA00022989"/>
    </source>
</evidence>
<feature type="domain" description="G-protein coupled receptors family 1 profile" evidence="6">
    <location>
        <begin position="39"/>
        <end position="157"/>
    </location>
</feature>
<keyword evidence="7" id="KW-1185">Reference proteome</keyword>
<name>A0A914VAY6_9BILA</name>
<dbReference type="PANTHER" id="PTHR24224">
    <property type="entry name" value="CARDIOACCELERATORY PEPTIDE RECEPTOR-RELATED"/>
    <property type="match status" value="1"/>
</dbReference>
<feature type="transmembrane region" description="Helical" evidence="5">
    <location>
        <begin position="66"/>
        <end position="89"/>
    </location>
</feature>
<dbReference type="PANTHER" id="PTHR24224:SF37">
    <property type="entry name" value="G-PROTEIN COUPLED RECEPTORS FAMILY 1 PROFILE DOMAIN-CONTAINING PROTEIN"/>
    <property type="match status" value="1"/>
</dbReference>
<feature type="transmembrane region" description="Helical" evidence="5">
    <location>
        <begin position="109"/>
        <end position="131"/>
    </location>
</feature>
<reference evidence="8" key="1">
    <citation type="submission" date="2022-11" db="UniProtKB">
        <authorList>
            <consortium name="WormBaseParasite"/>
        </authorList>
    </citation>
    <scope>IDENTIFICATION</scope>
</reference>
<dbReference type="Gene3D" id="1.20.1070.10">
    <property type="entry name" value="Rhodopsin 7-helix transmembrane proteins"/>
    <property type="match status" value="1"/>
</dbReference>
<dbReference type="PROSITE" id="PS50262">
    <property type="entry name" value="G_PROTEIN_RECEP_F1_2"/>
    <property type="match status" value="1"/>
</dbReference>
<evidence type="ECO:0000256" key="1">
    <source>
        <dbReference type="ARBA" id="ARBA00004370"/>
    </source>
</evidence>
<evidence type="ECO:0000256" key="5">
    <source>
        <dbReference type="SAM" id="Phobius"/>
    </source>
</evidence>
<keyword evidence="3 5" id="KW-1133">Transmembrane helix</keyword>
<feature type="transmembrane region" description="Helical" evidence="5">
    <location>
        <begin position="152"/>
        <end position="176"/>
    </location>
</feature>
<keyword evidence="2 5" id="KW-0812">Transmembrane</keyword>
<proteinExistence type="predicted"/>
<evidence type="ECO:0000256" key="4">
    <source>
        <dbReference type="ARBA" id="ARBA00023136"/>
    </source>
</evidence>
<dbReference type="AlphaFoldDB" id="A0A914VAY6"/>
<dbReference type="InterPro" id="IPR017452">
    <property type="entry name" value="GPCR_Rhodpsn_7TM"/>
</dbReference>
<dbReference type="GO" id="GO:0016020">
    <property type="term" value="C:membrane"/>
    <property type="evidence" value="ECO:0007669"/>
    <property type="project" value="UniProtKB-SubCell"/>
</dbReference>